<dbReference type="EMBL" id="JAJEQN010000043">
    <property type="protein sequence ID" value="MCC2222647.1"/>
    <property type="molecule type" value="Genomic_DNA"/>
</dbReference>
<keyword evidence="2" id="KW-1185">Reference proteome</keyword>
<dbReference type="SUPFAM" id="SSF53474">
    <property type="entry name" value="alpha/beta-Hydrolases"/>
    <property type="match status" value="1"/>
</dbReference>
<name>A0AAE3E7D8_9FIRM</name>
<evidence type="ECO:0000313" key="1">
    <source>
        <dbReference type="EMBL" id="MCC2222647.1"/>
    </source>
</evidence>
<proteinExistence type="predicted"/>
<dbReference type="AlphaFoldDB" id="A0AAE3E7D8"/>
<dbReference type="Proteomes" id="UP001198200">
    <property type="component" value="Unassembled WGS sequence"/>
</dbReference>
<dbReference type="InterPro" id="IPR050583">
    <property type="entry name" value="Mycobacterial_A85_antigen"/>
</dbReference>
<sequence length="249" mass="29372">MKKEYIEHYSKCLNKQMHLCIYGHAGVTVLGFPTQDSNCHNYEDFGIIYHLSDFIEQGRIQIVTVDSVDKESWSCENGILSWRSARQEQYHNYIIEEVYPILMQKNTSNMLPIVTGPSLGANHAAITFLRRPELFSGMLALSGVYNSDYFFHGWCDENLYKNSPERFLENMPADHPYIRLYNQKKMIFCVGQGAWEYDGAQTLRNLKRIFDEKKINAWCDFWGSDVSHDWYWWFIQLRYFIPILLEDQG</sequence>
<dbReference type="InterPro" id="IPR000801">
    <property type="entry name" value="Esterase-like"/>
</dbReference>
<dbReference type="Gene3D" id="3.40.50.1820">
    <property type="entry name" value="alpha/beta hydrolase"/>
    <property type="match status" value="1"/>
</dbReference>
<dbReference type="RefSeq" id="WP_308732287.1">
    <property type="nucleotide sequence ID" value="NZ_JAJEQN010000043.1"/>
</dbReference>
<reference evidence="1 2" key="1">
    <citation type="submission" date="2021-10" db="EMBL/GenBank/DDBJ databases">
        <title>Anaerobic single-cell dispensing facilitates the cultivation of human gut bacteria.</title>
        <authorList>
            <person name="Afrizal A."/>
        </authorList>
    </citation>
    <scope>NUCLEOTIDE SEQUENCE [LARGE SCALE GENOMIC DNA]</scope>
    <source>
        <strain evidence="1 2">CLA-AA-H224</strain>
    </source>
</reference>
<organism evidence="1 2">
    <name type="scientific">Anthropogastromicrobium aceti</name>
    <dbReference type="NCBI Taxonomy" id="2981768"/>
    <lineage>
        <taxon>Bacteria</taxon>
        <taxon>Bacillati</taxon>
        <taxon>Bacillota</taxon>
        <taxon>Clostridia</taxon>
        <taxon>Lachnospirales</taxon>
        <taxon>Lachnospiraceae</taxon>
        <taxon>Anthropogastromicrobium</taxon>
    </lineage>
</organism>
<accession>A0AAE3E7D8</accession>
<evidence type="ECO:0000313" key="2">
    <source>
        <dbReference type="Proteomes" id="UP001198200"/>
    </source>
</evidence>
<dbReference type="PANTHER" id="PTHR48098:SF3">
    <property type="entry name" value="IRON(III) ENTEROBACTIN ESTERASE"/>
    <property type="match status" value="1"/>
</dbReference>
<gene>
    <name evidence="1" type="ORF">LKD48_13620</name>
</gene>
<comment type="caution">
    <text evidence="1">The sequence shown here is derived from an EMBL/GenBank/DDBJ whole genome shotgun (WGS) entry which is preliminary data.</text>
</comment>
<dbReference type="PANTHER" id="PTHR48098">
    <property type="entry name" value="ENTEROCHELIN ESTERASE-RELATED"/>
    <property type="match status" value="1"/>
</dbReference>
<protein>
    <submittedName>
        <fullName evidence="1">Esterase</fullName>
    </submittedName>
</protein>
<dbReference type="InterPro" id="IPR029058">
    <property type="entry name" value="AB_hydrolase_fold"/>
</dbReference>
<dbReference type="Pfam" id="PF00756">
    <property type="entry name" value="Esterase"/>
    <property type="match status" value="1"/>
</dbReference>